<organism evidence="2 3">
    <name type="scientific">Rothia dentocariosa</name>
    <dbReference type="NCBI Taxonomy" id="2047"/>
    <lineage>
        <taxon>Bacteria</taxon>
        <taxon>Bacillati</taxon>
        <taxon>Actinomycetota</taxon>
        <taxon>Actinomycetes</taxon>
        <taxon>Micrococcales</taxon>
        <taxon>Micrococcaceae</taxon>
        <taxon>Rothia</taxon>
    </lineage>
</organism>
<comment type="caution">
    <text evidence="2">The sequence shown here is derived from an EMBL/GenBank/DDBJ whole genome shotgun (WGS) entry which is preliminary data.</text>
</comment>
<evidence type="ECO:0000313" key="3">
    <source>
        <dbReference type="Proteomes" id="UP000769484"/>
    </source>
</evidence>
<sequence length="158" mass="17566">MNIELPKTGHPVVDALVIMSAAIVISGTTGIYIYKAVSNKLSTLSEQVSTVGEKVHVVSKDVEVAKHQVKNDHGTNLRDDLDDMRDRLDLILAEQSRQGEKQREMSKAISDGMEEHSQLRTHIEGVRNEMRHERERVDNILLAHTGVLPVVRAAKRGG</sequence>
<dbReference type="Proteomes" id="UP000769484">
    <property type="component" value="Unassembled WGS sequence"/>
</dbReference>
<evidence type="ECO:0000313" key="2">
    <source>
        <dbReference type="EMBL" id="MBF1649985.1"/>
    </source>
</evidence>
<keyword evidence="1" id="KW-0472">Membrane</keyword>
<keyword evidence="1" id="KW-1133">Transmembrane helix</keyword>
<evidence type="ECO:0008006" key="4">
    <source>
        <dbReference type="Google" id="ProtNLM"/>
    </source>
</evidence>
<evidence type="ECO:0000256" key="1">
    <source>
        <dbReference type="SAM" id="Phobius"/>
    </source>
</evidence>
<reference evidence="2" key="1">
    <citation type="submission" date="2020-04" db="EMBL/GenBank/DDBJ databases">
        <title>Deep metagenomics examines the oral microbiome during advanced dental caries in children, revealing novel taxa and co-occurrences with host molecules.</title>
        <authorList>
            <person name="Baker J.L."/>
            <person name="Morton J.T."/>
            <person name="Dinis M."/>
            <person name="Alvarez R."/>
            <person name="Tran N.C."/>
            <person name="Knight R."/>
            <person name="Edlund A."/>
        </authorList>
    </citation>
    <scope>NUCLEOTIDE SEQUENCE</scope>
    <source>
        <strain evidence="2">JCVI_47_bin.4</strain>
    </source>
</reference>
<accession>A0A930KFY0</accession>
<proteinExistence type="predicted"/>
<gene>
    <name evidence="2" type="ORF">HXO56_07845</name>
</gene>
<dbReference type="EMBL" id="JABZXJ010000030">
    <property type="protein sequence ID" value="MBF1649985.1"/>
    <property type="molecule type" value="Genomic_DNA"/>
</dbReference>
<keyword evidence="1" id="KW-0812">Transmembrane</keyword>
<feature type="transmembrane region" description="Helical" evidence="1">
    <location>
        <begin position="12"/>
        <end position="34"/>
    </location>
</feature>
<name>A0A930KFY0_9MICC</name>
<protein>
    <recommendedName>
        <fullName evidence="4">DUF2746 domain-containing protein</fullName>
    </recommendedName>
</protein>
<dbReference type="AlphaFoldDB" id="A0A930KFY0"/>